<dbReference type="Gene3D" id="1.20.1050.10">
    <property type="match status" value="1"/>
</dbReference>
<dbReference type="EMBL" id="JAZAVK010000002">
    <property type="protein sequence ID" value="KAK7432984.1"/>
    <property type="molecule type" value="Genomic_DNA"/>
</dbReference>
<evidence type="ECO:0008006" key="3">
    <source>
        <dbReference type="Google" id="ProtNLM"/>
    </source>
</evidence>
<evidence type="ECO:0000313" key="1">
    <source>
        <dbReference type="EMBL" id="KAK7432984.1"/>
    </source>
</evidence>
<sequence>MSHKLWVFNGGAAPRRVVIYSVERNFPKGFLDIIPATIAGPGAPAVAPGKPEGPVPLLALPSRGLISESLSIIEYLEDVAESQGLSSLRGSTILDRAKVRTLLGMIETITLSVEIAAVNGSVALAPLVENQQSAGLERWLLTFIHKTLRQIADTADPDGPFLVRTEKDATEVSTTECALFAVLPYASGLWGLNLGIEHPRLQLFYSTFESRPSAAVPEGT</sequence>
<comment type="caution">
    <text evidence="1">The sequence shown here is derived from an EMBL/GenBank/DDBJ whole genome shotgun (WGS) entry which is preliminary data.</text>
</comment>
<reference evidence="1 2" key="1">
    <citation type="journal article" date="2025" name="Microbiol. Resour. Announc.">
        <title>Draft genome sequences for Neonectria magnoliae and Neonectria punicea, canker pathogens of Liriodendron tulipifera and Acer saccharum in West Virginia.</title>
        <authorList>
            <person name="Petronek H.M."/>
            <person name="Kasson M.T."/>
            <person name="Metheny A.M."/>
            <person name="Stauder C.M."/>
            <person name="Lovett B."/>
            <person name="Lynch S.C."/>
            <person name="Garnas J.R."/>
            <person name="Kasson L.R."/>
            <person name="Stajich J.E."/>
        </authorList>
    </citation>
    <scope>NUCLEOTIDE SEQUENCE [LARGE SCALE GENOMIC DNA]</scope>
    <source>
        <strain evidence="1 2">NRRL 64651</strain>
    </source>
</reference>
<protein>
    <recommendedName>
        <fullName evidence="3">GST N-terminal domain-containing protein</fullName>
    </recommendedName>
</protein>
<evidence type="ECO:0000313" key="2">
    <source>
        <dbReference type="Proteomes" id="UP001498421"/>
    </source>
</evidence>
<gene>
    <name evidence="1" type="ORF">QQZ08_000455</name>
</gene>
<dbReference type="Proteomes" id="UP001498421">
    <property type="component" value="Unassembled WGS sequence"/>
</dbReference>
<dbReference type="Gene3D" id="3.40.30.10">
    <property type="entry name" value="Glutaredoxin"/>
    <property type="match status" value="1"/>
</dbReference>
<organism evidence="1 2">
    <name type="scientific">Neonectria magnoliae</name>
    <dbReference type="NCBI Taxonomy" id="2732573"/>
    <lineage>
        <taxon>Eukaryota</taxon>
        <taxon>Fungi</taxon>
        <taxon>Dikarya</taxon>
        <taxon>Ascomycota</taxon>
        <taxon>Pezizomycotina</taxon>
        <taxon>Sordariomycetes</taxon>
        <taxon>Hypocreomycetidae</taxon>
        <taxon>Hypocreales</taxon>
        <taxon>Nectriaceae</taxon>
        <taxon>Neonectria</taxon>
    </lineage>
</organism>
<name>A0ABR1IHD3_9HYPO</name>
<keyword evidence="2" id="KW-1185">Reference proteome</keyword>
<proteinExistence type="predicted"/>
<accession>A0ABR1IHD3</accession>